<accession>A0A8X6USJ4</accession>
<comment type="caution">
    <text evidence="1">The sequence shown here is derived from an EMBL/GenBank/DDBJ whole genome shotgun (WGS) entry which is preliminary data.</text>
</comment>
<protein>
    <submittedName>
        <fullName evidence="1">Uncharacterized protein</fullName>
    </submittedName>
</protein>
<evidence type="ECO:0000313" key="2">
    <source>
        <dbReference type="Proteomes" id="UP000887013"/>
    </source>
</evidence>
<gene>
    <name evidence="1" type="ORF">NPIL_278151</name>
</gene>
<sequence length="95" mass="10973">MIIEKDGKKYSCVECVDDEVSLFQMGDSKTSIVFVDEQMKKESVGYIPSCEEYYEEKEDEENKHSTETNDKKFLDQLVREISCSLFSFKGSNSLC</sequence>
<dbReference type="Proteomes" id="UP000887013">
    <property type="component" value="Unassembled WGS sequence"/>
</dbReference>
<evidence type="ECO:0000313" key="1">
    <source>
        <dbReference type="EMBL" id="GFU43991.1"/>
    </source>
</evidence>
<reference evidence="1" key="1">
    <citation type="submission" date="2020-08" db="EMBL/GenBank/DDBJ databases">
        <title>Multicomponent nature underlies the extraordinary mechanical properties of spider dragline silk.</title>
        <authorList>
            <person name="Kono N."/>
            <person name="Nakamura H."/>
            <person name="Mori M."/>
            <person name="Yoshida Y."/>
            <person name="Ohtoshi R."/>
            <person name="Malay A.D."/>
            <person name="Moran D.A.P."/>
            <person name="Tomita M."/>
            <person name="Numata K."/>
            <person name="Arakawa K."/>
        </authorList>
    </citation>
    <scope>NUCLEOTIDE SEQUENCE</scope>
</reference>
<dbReference type="EMBL" id="BMAW01132553">
    <property type="protein sequence ID" value="GFU43991.1"/>
    <property type="molecule type" value="Genomic_DNA"/>
</dbReference>
<proteinExistence type="predicted"/>
<keyword evidence="2" id="KW-1185">Reference proteome</keyword>
<organism evidence="1 2">
    <name type="scientific">Nephila pilipes</name>
    <name type="common">Giant wood spider</name>
    <name type="synonym">Nephila maculata</name>
    <dbReference type="NCBI Taxonomy" id="299642"/>
    <lineage>
        <taxon>Eukaryota</taxon>
        <taxon>Metazoa</taxon>
        <taxon>Ecdysozoa</taxon>
        <taxon>Arthropoda</taxon>
        <taxon>Chelicerata</taxon>
        <taxon>Arachnida</taxon>
        <taxon>Araneae</taxon>
        <taxon>Araneomorphae</taxon>
        <taxon>Entelegynae</taxon>
        <taxon>Araneoidea</taxon>
        <taxon>Nephilidae</taxon>
        <taxon>Nephila</taxon>
    </lineage>
</organism>
<name>A0A8X6USJ4_NEPPI</name>
<dbReference type="AlphaFoldDB" id="A0A8X6USJ4"/>